<accession>A0A413SVL8</accession>
<dbReference type="AlphaFoldDB" id="A0A413SVL8"/>
<organism evidence="4 5">
    <name type="scientific">Phocaeicola coprophilus</name>
    <dbReference type="NCBI Taxonomy" id="387090"/>
    <lineage>
        <taxon>Bacteria</taxon>
        <taxon>Pseudomonadati</taxon>
        <taxon>Bacteroidota</taxon>
        <taxon>Bacteroidia</taxon>
        <taxon>Bacteroidales</taxon>
        <taxon>Bacteroidaceae</taxon>
        <taxon>Phocaeicola</taxon>
    </lineage>
</organism>
<dbReference type="InterPro" id="IPR018060">
    <property type="entry name" value="HTH_AraC"/>
</dbReference>
<dbReference type="PANTHER" id="PTHR43280">
    <property type="entry name" value="ARAC-FAMILY TRANSCRIPTIONAL REGULATOR"/>
    <property type="match status" value="1"/>
</dbReference>
<gene>
    <name evidence="4" type="ORF">DW921_14155</name>
</gene>
<protein>
    <submittedName>
        <fullName evidence="4">AraC family transcriptional regulator</fullName>
    </submittedName>
</protein>
<dbReference type="GO" id="GO:0043565">
    <property type="term" value="F:sequence-specific DNA binding"/>
    <property type="evidence" value="ECO:0007669"/>
    <property type="project" value="InterPro"/>
</dbReference>
<dbReference type="SUPFAM" id="SSF46689">
    <property type="entry name" value="Homeodomain-like"/>
    <property type="match status" value="1"/>
</dbReference>
<dbReference type="EMBL" id="QSFT01000045">
    <property type="protein sequence ID" value="RHA73094.1"/>
    <property type="molecule type" value="Genomic_DNA"/>
</dbReference>
<proteinExistence type="predicted"/>
<dbReference type="Gene3D" id="1.10.10.60">
    <property type="entry name" value="Homeodomain-like"/>
    <property type="match status" value="1"/>
</dbReference>
<dbReference type="SMART" id="SM00342">
    <property type="entry name" value="HTH_ARAC"/>
    <property type="match status" value="1"/>
</dbReference>
<comment type="caution">
    <text evidence="4">The sequence shown here is derived from an EMBL/GenBank/DDBJ whole genome shotgun (WGS) entry which is preliminary data.</text>
</comment>
<dbReference type="RefSeq" id="WP_008145152.1">
    <property type="nucleotide sequence ID" value="NZ_CABJGD010000045.1"/>
</dbReference>
<evidence type="ECO:0000256" key="1">
    <source>
        <dbReference type="ARBA" id="ARBA00023015"/>
    </source>
</evidence>
<dbReference type="Proteomes" id="UP000283855">
    <property type="component" value="Unassembled WGS sequence"/>
</dbReference>
<evidence type="ECO:0000256" key="2">
    <source>
        <dbReference type="ARBA" id="ARBA00023125"/>
    </source>
</evidence>
<evidence type="ECO:0000313" key="5">
    <source>
        <dbReference type="Proteomes" id="UP000283855"/>
    </source>
</evidence>
<keyword evidence="3" id="KW-0804">Transcription</keyword>
<name>A0A413SVL8_9BACT</name>
<dbReference type="Pfam" id="PF12833">
    <property type="entry name" value="HTH_18"/>
    <property type="match status" value="1"/>
</dbReference>
<evidence type="ECO:0000313" key="4">
    <source>
        <dbReference type="EMBL" id="RHA73094.1"/>
    </source>
</evidence>
<evidence type="ECO:0000256" key="3">
    <source>
        <dbReference type="ARBA" id="ARBA00023163"/>
    </source>
</evidence>
<keyword evidence="2" id="KW-0238">DNA-binding</keyword>
<dbReference type="GeneID" id="78405640"/>
<reference evidence="4 5" key="1">
    <citation type="submission" date="2018-08" db="EMBL/GenBank/DDBJ databases">
        <title>A genome reference for cultivated species of the human gut microbiota.</title>
        <authorList>
            <person name="Zou Y."/>
            <person name="Xue W."/>
            <person name="Luo G."/>
        </authorList>
    </citation>
    <scope>NUCLEOTIDE SEQUENCE [LARGE SCALE GENOMIC DNA]</scope>
    <source>
        <strain evidence="4 5">AM42-38</strain>
    </source>
</reference>
<sequence>MEEIIKHINLDMLQRKARQGCYADDYLFLSDRLEDVFQENRNVKLDMFLMIYCLEGEIRLELNNVSRILRHNDLIVSLPNTLIAQVLTSPNCRARVICFSNRFIRRLTQTKKYTWKSICYIQNQPVKHFEEDESNYFSLYLNLMEHKVKAEMDELQKEILLYIASAFFEEMIAETTRKSVDKELRTDTGLVAQPDFIFKQFMEALAADNGKHRTLEYYAEMFCYSPKYLSRVIKQVSGKRALTLIYENAIEHIILELKYSNKSIKEIAMDFEFSNVSFFAQYVKKHLGMTPSAFRSLEKKHTEIGPE</sequence>
<dbReference type="GO" id="GO:0003700">
    <property type="term" value="F:DNA-binding transcription factor activity"/>
    <property type="evidence" value="ECO:0007669"/>
    <property type="project" value="InterPro"/>
</dbReference>
<dbReference type="PANTHER" id="PTHR43280:SF32">
    <property type="entry name" value="TRANSCRIPTIONAL REGULATORY PROTEIN"/>
    <property type="match status" value="1"/>
</dbReference>
<dbReference type="PROSITE" id="PS01124">
    <property type="entry name" value="HTH_ARAC_FAMILY_2"/>
    <property type="match status" value="1"/>
</dbReference>
<dbReference type="InterPro" id="IPR009057">
    <property type="entry name" value="Homeodomain-like_sf"/>
</dbReference>
<keyword evidence="1" id="KW-0805">Transcription regulation</keyword>